<keyword evidence="3" id="KW-0949">S-adenosyl-L-methionine</keyword>
<evidence type="ECO:0000256" key="4">
    <source>
        <dbReference type="ARBA" id="ARBA00038314"/>
    </source>
</evidence>
<sequence>MSVTDSDDQLAAALEERFATLDEEELDFLKSQTGIVNQDELNRHVLEVQKEAFKVFPYSCIQNFNFVKLKISRLPAYYQLLKLGKEREGAIFLDIGCCFGNDIRKAISDGFPIHNAIASDLEADFWKLGHRLFNSSSETFPVPFVPGDIFSPTFLAPSPPFSTPPSTPAPHFPSLTTLTPLLGQVSAIHASSLFHLFDEAQQLQLARALAGLLSPLSNSVIFGSHGGRPEKGFRERPRERGGRMFSHSPESWKEMWEEEVFGRGEVRVEAELKEGRMRSGSRDEEGRAWRLVWSVTRL</sequence>
<evidence type="ECO:0000313" key="7">
    <source>
        <dbReference type="Proteomes" id="UP000076871"/>
    </source>
</evidence>
<evidence type="ECO:0000256" key="1">
    <source>
        <dbReference type="ARBA" id="ARBA00005179"/>
    </source>
</evidence>
<organism evidence="6 7">
    <name type="scientific">Laetiporus sulphureus 93-53</name>
    <dbReference type="NCBI Taxonomy" id="1314785"/>
    <lineage>
        <taxon>Eukaryota</taxon>
        <taxon>Fungi</taxon>
        <taxon>Dikarya</taxon>
        <taxon>Basidiomycota</taxon>
        <taxon>Agaricomycotina</taxon>
        <taxon>Agaricomycetes</taxon>
        <taxon>Polyporales</taxon>
        <taxon>Laetiporus</taxon>
    </lineage>
</organism>
<dbReference type="Proteomes" id="UP000076871">
    <property type="component" value="Unassembled WGS sequence"/>
</dbReference>
<evidence type="ECO:0008006" key="8">
    <source>
        <dbReference type="Google" id="ProtNLM"/>
    </source>
</evidence>
<evidence type="ECO:0000256" key="2">
    <source>
        <dbReference type="ARBA" id="ARBA00022679"/>
    </source>
</evidence>
<dbReference type="OrthoDB" id="2094832at2759"/>
<dbReference type="GeneID" id="63822814"/>
<proteinExistence type="inferred from homology"/>
<dbReference type="PANTHER" id="PTHR35897:SF1">
    <property type="entry name" value="METHYLTRANSFERASE AUSD"/>
    <property type="match status" value="1"/>
</dbReference>
<gene>
    <name evidence="6" type="ORF">LAESUDRAFT_682254</name>
</gene>
<comment type="pathway">
    <text evidence="1">Secondary metabolite biosynthesis.</text>
</comment>
<dbReference type="PANTHER" id="PTHR35897">
    <property type="entry name" value="METHYLTRANSFERASE AUSD"/>
    <property type="match status" value="1"/>
</dbReference>
<protein>
    <recommendedName>
        <fullName evidence="8">Methyltransferase domain-containing protein</fullName>
    </recommendedName>
</protein>
<keyword evidence="2" id="KW-0808">Transferase</keyword>
<reference evidence="6 7" key="1">
    <citation type="journal article" date="2016" name="Mol. Biol. Evol.">
        <title>Comparative Genomics of Early-Diverging Mushroom-Forming Fungi Provides Insights into the Origins of Lignocellulose Decay Capabilities.</title>
        <authorList>
            <person name="Nagy L.G."/>
            <person name="Riley R."/>
            <person name="Tritt A."/>
            <person name="Adam C."/>
            <person name="Daum C."/>
            <person name="Floudas D."/>
            <person name="Sun H."/>
            <person name="Yadav J.S."/>
            <person name="Pangilinan J."/>
            <person name="Larsson K.H."/>
            <person name="Matsuura K."/>
            <person name="Barry K."/>
            <person name="Labutti K."/>
            <person name="Kuo R."/>
            <person name="Ohm R.A."/>
            <person name="Bhattacharya S.S."/>
            <person name="Shirouzu T."/>
            <person name="Yoshinaga Y."/>
            <person name="Martin F.M."/>
            <person name="Grigoriev I.V."/>
            <person name="Hibbett D.S."/>
        </authorList>
    </citation>
    <scope>NUCLEOTIDE SEQUENCE [LARGE SCALE GENOMIC DNA]</scope>
    <source>
        <strain evidence="6 7">93-53</strain>
    </source>
</reference>
<evidence type="ECO:0000256" key="3">
    <source>
        <dbReference type="ARBA" id="ARBA00022691"/>
    </source>
</evidence>
<dbReference type="GO" id="GO:0016740">
    <property type="term" value="F:transferase activity"/>
    <property type="evidence" value="ECO:0007669"/>
    <property type="project" value="UniProtKB-KW"/>
</dbReference>
<dbReference type="RefSeq" id="XP_040762528.1">
    <property type="nucleotide sequence ID" value="XM_040905784.1"/>
</dbReference>
<feature type="region of interest" description="Disordered" evidence="5">
    <location>
        <begin position="227"/>
        <end position="246"/>
    </location>
</feature>
<evidence type="ECO:0000256" key="5">
    <source>
        <dbReference type="SAM" id="MobiDB-lite"/>
    </source>
</evidence>
<name>A0A165DFL2_9APHY</name>
<dbReference type="InParanoid" id="A0A165DFL2"/>
<keyword evidence="7" id="KW-1185">Reference proteome</keyword>
<dbReference type="InterPro" id="IPR029063">
    <property type="entry name" value="SAM-dependent_MTases_sf"/>
</dbReference>
<dbReference type="SUPFAM" id="SSF53335">
    <property type="entry name" value="S-adenosyl-L-methionine-dependent methyltransferases"/>
    <property type="match status" value="1"/>
</dbReference>
<dbReference type="Gene3D" id="3.40.50.150">
    <property type="entry name" value="Vaccinia Virus protein VP39"/>
    <property type="match status" value="1"/>
</dbReference>
<feature type="compositionally biased region" description="Basic and acidic residues" evidence="5">
    <location>
        <begin position="227"/>
        <end position="242"/>
    </location>
</feature>
<dbReference type="InterPro" id="IPR051654">
    <property type="entry name" value="Meroterpenoid_MTases"/>
</dbReference>
<dbReference type="STRING" id="1314785.A0A165DFL2"/>
<dbReference type="EMBL" id="KV427634">
    <property type="protein sequence ID" value="KZT04788.1"/>
    <property type="molecule type" value="Genomic_DNA"/>
</dbReference>
<evidence type="ECO:0000313" key="6">
    <source>
        <dbReference type="EMBL" id="KZT04788.1"/>
    </source>
</evidence>
<accession>A0A165DFL2</accession>
<dbReference type="AlphaFoldDB" id="A0A165DFL2"/>
<comment type="similarity">
    <text evidence="4">Belongs to the class I-like SAM-binding methyltransferase superfamily.</text>
</comment>